<protein>
    <submittedName>
        <fullName evidence="1">Uncharacterized protein LOC106116107</fullName>
    </submittedName>
</protein>
<dbReference type="Proteomes" id="UP000694872">
    <property type="component" value="Unplaced"/>
</dbReference>
<organism evidence="1">
    <name type="scientific">Papilio xuthus</name>
    <name type="common">Asian swallowtail butterfly</name>
    <dbReference type="NCBI Taxonomy" id="66420"/>
    <lineage>
        <taxon>Eukaryota</taxon>
        <taxon>Metazoa</taxon>
        <taxon>Ecdysozoa</taxon>
        <taxon>Arthropoda</taxon>
        <taxon>Hexapoda</taxon>
        <taxon>Insecta</taxon>
        <taxon>Pterygota</taxon>
        <taxon>Neoptera</taxon>
        <taxon>Endopterygota</taxon>
        <taxon>Lepidoptera</taxon>
        <taxon>Glossata</taxon>
        <taxon>Ditrysia</taxon>
        <taxon>Papilionoidea</taxon>
        <taxon>Papilionidae</taxon>
        <taxon>Papilioninae</taxon>
        <taxon>Papilio</taxon>
    </lineage>
</organism>
<gene>
    <name evidence="1" type="primary">LOC106116107</name>
</gene>
<accession>A0AAJ7E6U0</accession>
<dbReference type="AlphaFoldDB" id="A0AAJ7E6U0"/>
<dbReference type="GeneID" id="106116107"/>
<proteinExistence type="predicted"/>
<name>A0AAJ7E6U0_PAPXU</name>
<reference evidence="1" key="1">
    <citation type="submission" date="2025-08" db="UniProtKB">
        <authorList>
            <consortium name="RefSeq"/>
        </authorList>
    </citation>
    <scope>IDENTIFICATION</scope>
</reference>
<dbReference type="KEGG" id="pxu:106116107"/>
<dbReference type="RefSeq" id="XP_013165302.1">
    <property type="nucleotide sequence ID" value="XM_013309848.1"/>
</dbReference>
<sequence length="289" mass="30691">MQKLAVSDHCSAVSACTISVHFHCRNTIILSTISLPEKENNISCILYIRSDTPTKLKTSWTSHRDAQIETPGGIDWRHRVERIAHEVGAAKVCAAETDKISTWAVREYRCWSKSYAESVNDFVRRTTAVDRRHGVEASVGSPPNVGKPGAVRSYVVSSAASPPDVGKPSAVWSYVSASTASPLDVGKLSVVLSYVSASVASPLDVGMPSVGQIYVSASIAESFVTASVASRPDVGQSFVSASITSPPFIGKPSVGQSYVSASITSPPFIRKLSAGQSNGSTNISMQEKI</sequence>
<evidence type="ECO:0000313" key="1">
    <source>
        <dbReference type="RefSeq" id="XP_013165302.1"/>
    </source>
</evidence>